<proteinExistence type="predicted"/>
<evidence type="ECO:0000313" key="3">
    <source>
        <dbReference type="Proteomes" id="UP000192569"/>
    </source>
</evidence>
<dbReference type="InterPro" id="IPR036582">
    <property type="entry name" value="Mao_N_sf"/>
</dbReference>
<name>A0A1W1W1V1_9FIRM</name>
<dbReference type="Pfam" id="PF07833">
    <property type="entry name" value="Cu_amine_oxidN1"/>
    <property type="match status" value="1"/>
</dbReference>
<keyword evidence="3" id="KW-1185">Reference proteome</keyword>
<evidence type="ECO:0000259" key="1">
    <source>
        <dbReference type="Pfam" id="PF07833"/>
    </source>
</evidence>
<dbReference type="Gene3D" id="3.30.457.10">
    <property type="entry name" value="Copper amine oxidase-like, N-terminal domain"/>
    <property type="match status" value="1"/>
</dbReference>
<organism evidence="2 3">
    <name type="scientific">Thermanaeromonas toyohensis ToBE</name>
    <dbReference type="NCBI Taxonomy" id="698762"/>
    <lineage>
        <taxon>Bacteria</taxon>
        <taxon>Bacillati</taxon>
        <taxon>Bacillota</taxon>
        <taxon>Clostridia</taxon>
        <taxon>Neomoorellales</taxon>
        <taxon>Neomoorellaceae</taxon>
        <taxon>Thermanaeromonas</taxon>
    </lineage>
</organism>
<dbReference type="SUPFAM" id="SSF82171">
    <property type="entry name" value="DPP6 N-terminal domain-like"/>
    <property type="match status" value="1"/>
</dbReference>
<dbReference type="InterPro" id="IPR011042">
    <property type="entry name" value="6-blade_b-propeller_TolB-like"/>
</dbReference>
<protein>
    <submittedName>
        <fullName evidence="2">Copper amine oxidase N-terminal domain-containing protein</fullName>
    </submittedName>
</protein>
<dbReference type="InterPro" id="IPR012854">
    <property type="entry name" value="Cu_amine_oxidase-like_N"/>
</dbReference>
<dbReference type="RefSeq" id="WP_084666658.1">
    <property type="nucleotide sequence ID" value="NZ_LT838272.1"/>
</dbReference>
<dbReference type="PROSITE" id="PS51257">
    <property type="entry name" value="PROKAR_LIPOPROTEIN"/>
    <property type="match status" value="1"/>
</dbReference>
<accession>A0A1W1W1V1</accession>
<dbReference type="SUPFAM" id="SSF55383">
    <property type="entry name" value="Copper amine oxidase, domain N"/>
    <property type="match status" value="1"/>
</dbReference>
<dbReference type="Gene3D" id="2.120.10.30">
    <property type="entry name" value="TolB, C-terminal domain"/>
    <property type="match status" value="2"/>
</dbReference>
<dbReference type="STRING" id="698762.SAMN00808754_2990"/>
<dbReference type="Proteomes" id="UP000192569">
    <property type="component" value="Chromosome I"/>
</dbReference>
<gene>
    <name evidence="2" type="ORF">SAMN00808754_2990</name>
</gene>
<sequence length="654" mass="71825">MRLVALTMFLAVTFMGALGGIGVAGYGAVSCEGGVTKVGLNVIWANGEEQRLDITPIFISDRLLVPVRSTFEALGYKVQWEEGTDSVIVTKGGNTRLKLVVGSPKAYLNGKAIELGLPVQNMRGRVLVPLRAVAEALGMEVQWEGKNNLVLLKIPEELTVPQRVYYGDFPAKVAFTSNGHLWLVEGLEAGAKPMRITHEGIVQILGWSFDGQWLMYLHQAFEGAPWYLWVTRGDGTQAFKVDSKPVWGRPSWSPVANKIAFSTQEPGDNPDYNLKIATLAGDKVTVEILLPDKSRVIDYAWAPDGRSLAVSFPRDEQHPLHIERVFLSGERTNLLTLGSPVERAKEPIFLWVATGLKWSPNGRYLAYYLRFNSASLSSDGVPIEVLDLKQPAKPLVLGTGLPYQDWLVWSPDGNLLAYIAGTGREATVNKKLHIVDMSAGGKIINLGQEGQVDTNPVWTSMPIPTLLFCRGPEAYPWGKDILEGGLVPGQKIYCWSEGIGVRALTDGSANSSASVPMVSSNGRYLFYLRLTNYNRSSLWSKLLPAGSEVELVKGLVGTLGYYGNYLPPWVSIYSATKLAQFTGTLKISEVEGRHFELETREGRLVLIPQEGNETIKAFLEAKASQQVTVRGILLDGVNFYMRGPVLKVTEVESP</sequence>
<dbReference type="PANTHER" id="PTHR36842">
    <property type="entry name" value="PROTEIN TOLB HOMOLOG"/>
    <property type="match status" value="1"/>
</dbReference>
<feature type="domain" description="Copper amine oxidase-like N-terminal" evidence="1">
    <location>
        <begin position="45"/>
        <end position="150"/>
    </location>
</feature>
<reference evidence="2 3" key="1">
    <citation type="submission" date="2017-04" db="EMBL/GenBank/DDBJ databases">
        <authorList>
            <person name="Afonso C.L."/>
            <person name="Miller P.J."/>
            <person name="Scott M.A."/>
            <person name="Spackman E."/>
            <person name="Goraichik I."/>
            <person name="Dimitrov K.M."/>
            <person name="Suarez D.L."/>
            <person name="Swayne D.E."/>
        </authorList>
    </citation>
    <scope>NUCLEOTIDE SEQUENCE [LARGE SCALE GENOMIC DNA]</scope>
    <source>
        <strain evidence="2 3">ToBE</strain>
    </source>
</reference>
<evidence type="ECO:0000313" key="2">
    <source>
        <dbReference type="EMBL" id="SMB99605.1"/>
    </source>
</evidence>
<dbReference type="EMBL" id="LT838272">
    <property type="protein sequence ID" value="SMB99605.1"/>
    <property type="molecule type" value="Genomic_DNA"/>
</dbReference>
<dbReference type="OrthoDB" id="9774911at2"/>
<dbReference type="AlphaFoldDB" id="A0A1W1W1V1"/>
<dbReference type="PANTHER" id="PTHR36842:SF1">
    <property type="entry name" value="PROTEIN TOLB"/>
    <property type="match status" value="1"/>
</dbReference>